<dbReference type="Gene3D" id="3.60.10.10">
    <property type="entry name" value="Endonuclease/exonuclease/phosphatase"/>
    <property type="match status" value="1"/>
</dbReference>
<dbReference type="Proteomes" id="UP001189429">
    <property type="component" value="Unassembled WGS sequence"/>
</dbReference>
<proteinExistence type="predicted"/>
<comment type="caution">
    <text evidence="1">The sequence shown here is derived from an EMBL/GenBank/DDBJ whole genome shotgun (WGS) entry which is preliminary data.</text>
</comment>
<evidence type="ECO:0000313" key="1">
    <source>
        <dbReference type="EMBL" id="CAK0808928.1"/>
    </source>
</evidence>
<protein>
    <recommendedName>
        <fullName evidence="3">Endonuclease/exonuclease/phosphatase domain-containing protein</fullName>
    </recommendedName>
</protein>
<sequence length="710" mass="78954">AGSYELLHDWRKAGCIGMLSAAYEQNGKSRAGGITMGTLKKYKVQSMRHLASSPSDQVGLRDLDRRPEAMPGIGFRDMVAMQLRAQGQSLLIVGVYMTSSIGPKANAPKLANVGTLVSTVQGPWLAIGDWNMTPKELAGTGWLGLVNGSVIVPSNTEYTCTLGSGRMLDYIVASPHAMPWVESLLADFQAVEGAGKAHYGLQLSLNFDACRARAWLMRRKLAIKSPPPLQYALFEEEDDEFLTDGEDTDVPDEDDDVQVAVSDSEVDTHASIQLEWSSEAKDLLWQQVAPAVSRRPVPDFVQQSLAFQAAEEEAYDLGDAFASWVSTMELYYLELYKVDPLARRQYRGRDSLRGPQLGVYAGSKPYPTAADPSARWWASVANLLEELVGQKGDKRNLPRARHLRDQLSQLDGSIPSTQIVPLPARRRDRWLRGLRTLDGATSESLATFAAGARRASDQALRAVARQRHHAFRDWVHQQAVLGCGALHRFVRDPTAEVSEVRVHGDTSLDAASVMEAKAALWSAIWTPSNVVDDQALRVLQRARRLALQDELEPLTLVQLEEALRAVPPRKARGIESVGQRDVWWLPESGRRALLDLFHLIEAKVAWPWQWLTAIVVLLRKPDVRKDRAIGLLTWLGRLWSRMRSRPAEVWAAARSGPWDAAVRGNSALREALLRCYADEAALASVLPEYCSASVLWDVEAFYDTIRWDRV</sequence>
<evidence type="ECO:0008006" key="3">
    <source>
        <dbReference type="Google" id="ProtNLM"/>
    </source>
</evidence>
<feature type="non-terminal residue" evidence="1">
    <location>
        <position position="710"/>
    </location>
</feature>
<reference evidence="1" key="1">
    <citation type="submission" date="2023-10" db="EMBL/GenBank/DDBJ databases">
        <authorList>
            <person name="Chen Y."/>
            <person name="Shah S."/>
            <person name="Dougan E. K."/>
            <person name="Thang M."/>
            <person name="Chan C."/>
        </authorList>
    </citation>
    <scope>NUCLEOTIDE SEQUENCE [LARGE SCALE GENOMIC DNA]</scope>
</reference>
<gene>
    <name evidence="1" type="ORF">PCOR1329_LOCUS14341</name>
</gene>
<dbReference type="InterPro" id="IPR036691">
    <property type="entry name" value="Endo/exonu/phosph_ase_sf"/>
</dbReference>
<keyword evidence="2" id="KW-1185">Reference proteome</keyword>
<name>A0ABN9QRU0_9DINO</name>
<dbReference type="SUPFAM" id="SSF56219">
    <property type="entry name" value="DNase I-like"/>
    <property type="match status" value="1"/>
</dbReference>
<dbReference type="EMBL" id="CAUYUJ010004280">
    <property type="protein sequence ID" value="CAK0808928.1"/>
    <property type="molecule type" value="Genomic_DNA"/>
</dbReference>
<organism evidence="1 2">
    <name type="scientific">Prorocentrum cordatum</name>
    <dbReference type="NCBI Taxonomy" id="2364126"/>
    <lineage>
        <taxon>Eukaryota</taxon>
        <taxon>Sar</taxon>
        <taxon>Alveolata</taxon>
        <taxon>Dinophyceae</taxon>
        <taxon>Prorocentrales</taxon>
        <taxon>Prorocentraceae</taxon>
        <taxon>Prorocentrum</taxon>
    </lineage>
</organism>
<evidence type="ECO:0000313" key="2">
    <source>
        <dbReference type="Proteomes" id="UP001189429"/>
    </source>
</evidence>
<accession>A0ABN9QRU0</accession>
<feature type="non-terminal residue" evidence="1">
    <location>
        <position position="1"/>
    </location>
</feature>